<dbReference type="InterPro" id="IPR039421">
    <property type="entry name" value="Type_1_exporter"/>
</dbReference>
<organism evidence="14 15">
    <name type="scientific">Nitratireductor basaltis</name>
    <dbReference type="NCBI Taxonomy" id="472175"/>
    <lineage>
        <taxon>Bacteria</taxon>
        <taxon>Pseudomonadati</taxon>
        <taxon>Pseudomonadota</taxon>
        <taxon>Alphaproteobacteria</taxon>
        <taxon>Hyphomicrobiales</taxon>
        <taxon>Phyllobacteriaceae</taxon>
        <taxon>Nitratireductor</taxon>
    </lineage>
</organism>
<evidence type="ECO:0000256" key="1">
    <source>
        <dbReference type="ARBA" id="ARBA00004651"/>
    </source>
</evidence>
<evidence type="ECO:0000259" key="13">
    <source>
        <dbReference type="PROSITE" id="PS50990"/>
    </source>
</evidence>
<accession>A0A084U5F2</accession>
<keyword evidence="2" id="KW-0813">Transport</keyword>
<dbReference type="GO" id="GO:0034040">
    <property type="term" value="F:ATPase-coupled lipid transmembrane transporter activity"/>
    <property type="evidence" value="ECO:0007669"/>
    <property type="project" value="TreeGrafter"/>
</dbReference>
<dbReference type="PROSITE" id="PS50893">
    <property type="entry name" value="ABC_TRANSPORTER_2"/>
    <property type="match status" value="1"/>
</dbReference>
<feature type="domain" description="Peptidase C39" evidence="13">
    <location>
        <begin position="21"/>
        <end position="142"/>
    </location>
</feature>
<dbReference type="SUPFAM" id="SSF90123">
    <property type="entry name" value="ABC transporter transmembrane region"/>
    <property type="match status" value="1"/>
</dbReference>
<dbReference type="eggNOG" id="COG2274">
    <property type="taxonomic scope" value="Bacteria"/>
</dbReference>
<evidence type="ECO:0000256" key="8">
    <source>
        <dbReference type="ARBA" id="ARBA00023136"/>
    </source>
</evidence>
<feature type="transmembrane region" description="Helical" evidence="10">
    <location>
        <begin position="284"/>
        <end position="307"/>
    </location>
</feature>
<evidence type="ECO:0000256" key="3">
    <source>
        <dbReference type="ARBA" id="ARBA00022475"/>
    </source>
</evidence>
<dbReference type="Proteomes" id="UP000053675">
    <property type="component" value="Unassembled WGS sequence"/>
</dbReference>
<dbReference type="NCBIfam" id="TIGR03375">
    <property type="entry name" value="type_I_sec_LssB"/>
    <property type="match status" value="1"/>
</dbReference>
<evidence type="ECO:0000256" key="4">
    <source>
        <dbReference type="ARBA" id="ARBA00022692"/>
    </source>
</evidence>
<dbReference type="InterPro" id="IPR017750">
    <property type="entry name" value="ATPase_T1SS"/>
</dbReference>
<dbReference type="GO" id="GO:0140359">
    <property type="term" value="F:ABC-type transporter activity"/>
    <property type="evidence" value="ECO:0007669"/>
    <property type="project" value="InterPro"/>
</dbReference>
<evidence type="ECO:0000256" key="2">
    <source>
        <dbReference type="ARBA" id="ARBA00022448"/>
    </source>
</evidence>
<dbReference type="Pfam" id="PF00005">
    <property type="entry name" value="ABC_tran"/>
    <property type="match status" value="1"/>
</dbReference>
<feature type="transmembrane region" description="Helical" evidence="10">
    <location>
        <begin position="206"/>
        <end position="229"/>
    </location>
</feature>
<evidence type="ECO:0000313" key="15">
    <source>
        <dbReference type="Proteomes" id="UP000053675"/>
    </source>
</evidence>
<feature type="domain" description="ABC transporter" evidence="11">
    <location>
        <begin position="490"/>
        <end position="725"/>
    </location>
</feature>
<keyword evidence="3" id="KW-1003">Cell membrane</keyword>
<proteinExistence type="predicted"/>
<dbReference type="GO" id="GO:0008233">
    <property type="term" value="F:peptidase activity"/>
    <property type="evidence" value="ECO:0007669"/>
    <property type="project" value="InterPro"/>
</dbReference>
<name>A0A084U5F2_9HYPH</name>
<feature type="domain" description="ABC transmembrane type-1" evidence="12">
    <location>
        <begin position="178"/>
        <end position="456"/>
    </location>
</feature>
<dbReference type="Pfam" id="PF00664">
    <property type="entry name" value="ABC_membrane"/>
    <property type="match status" value="1"/>
</dbReference>
<protein>
    <submittedName>
        <fullName evidence="14">Type I secretion system ATPase</fullName>
    </submittedName>
</protein>
<evidence type="ECO:0000259" key="12">
    <source>
        <dbReference type="PROSITE" id="PS50929"/>
    </source>
</evidence>
<dbReference type="SMART" id="SM00382">
    <property type="entry name" value="AAA"/>
    <property type="match status" value="1"/>
</dbReference>
<dbReference type="STRING" id="472175.EL18_03398"/>
<dbReference type="PROSITE" id="PS50990">
    <property type="entry name" value="PEPTIDASE_C39"/>
    <property type="match status" value="1"/>
</dbReference>
<reference evidence="14 15" key="1">
    <citation type="submission" date="2014-05" db="EMBL/GenBank/DDBJ databases">
        <title>Draft Genome Sequence of Nitratireductor basaltis Strain UMTGB225, A Marine Bacterium Isolated from Green Barrel Tunicate.</title>
        <authorList>
            <person name="Gan H.Y."/>
        </authorList>
    </citation>
    <scope>NUCLEOTIDE SEQUENCE [LARGE SCALE GENOMIC DNA]</scope>
    <source>
        <strain evidence="14 15">UMTGB225</strain>
    </source>
</reference>
<dbReference type="Gene3D" id="3.40.50.300">
    <property type="entry name" value="P-loop containing nucleotide triphosphate hydrolases"/>
    <property type="match status" value="1"/>
</dbReference>
<keyword evidence="7 10" id="KW-1133">Transmembrane helix</keyword>
<dbReference type="InterPro" id="IPR011527">
    <property type="entry name" value="ABC1_TM_dom"/>
</dbReference>
<keyword evidence="6" id="KW-0067">ATP-binding</keyword>
<dbReference type="CDD" id="cd18587">
    <property type="entry name" value="ABC_6TM_LapB_like"/>
    <property type="match status" value="1"/>
</dbReference>
<dbReference type="PANTHER" id="PTHR24221:SF248">
    <property type="entry name" value="ABC TRANSPORTER TRANSMEMBRANE REGION"/>
    <property type="match status" value="1"/>
</dbReference>
<dbReference type="PROSITE" id="PS50929">
    <property type="entry name" value="ABC_TM1F"/>
    <property type="match status" value="1"/>
</dbReference>
<evidence type="ECO:0000256" key="7">
    <source>
        <dbReference type="ARBA" id="ARBA00022989"/>
    </source>
</evidence>
<dbReference type="GO" id="GO:0006508">
    <property type="term" value="P:proteolysis"/>
    <property type="evidence" value="ECO:0007669"/>
    <property type="project" value="InterPro"/>
</dbReference>
<evidence type="ECO:0000256" key="5">
    <source>
        <dbReference type="ARBA" id="ARBA00022741"/>
    </source>
</evidence>
<dbReference type="GO" id="GO:0016887">
    <property type="term" value="F:ATP hydrolysis activity"/>
    <property type="evidence" value="ECO:0007669"/>
    <property type="project" value="InterPro"/>
</dbReference>
<dbReference type="AlphaFoldDB" id="A0A084U5F2"/>
<evidence type="ECO:0000313" key="14">
    <source>
        <dbReference type="EMBL" id="KFB08188.1"/>
    </source>
</evidence>
<feature type="transmembrane region" description="Helical" evidence="10">
    <location>
        <begin position="178"/>
        <end position="200"/>
    </location>
</feature>
<dbReference type="SUPFAM" id="SSF52540">
    <property type="entry name" value="P-loop containing nucleoside triphosphate hydrolases"/>
    <property type="match status" value="1"/>
</dbReference>
<evidence type="ECO:0000256" key="10">
    <source>
        <dbReference type="SAM" id="Phobius"/>
    </source>
</evidence>
<dbReference type="InterPro" id="IPR005074">
    <property type="entry name" value="Peptidase_C39"/>
</dbReference>
<evidence type="ECO:0000259" key="11">
    <source>
        <dbReference type="PROSITE" id="PS50893"/>
    </source>
</evidence>
<comment type="subcellular location">
    <subcellularLocation>
        <location evidence="1">Cell membrane</location>
        <topology evidence="1">Multi-pass membrane protein</topology>
    </subcellularLocation>
</comment>
<keyword evidence="4 10" id="KW-0812">Transmembrane</keyword>
<dbReference type="Gene3D" id="1.20.1560.10">
    <property type="entry name" value="ABC transporter type 1, transmembrane domain"/>
    <property type="match status" value="1"/>
</dbReference>
<sequence length="742" mass="80870">MTGSEEMGAGIAEDPVVARRMFASADHILNGVALLCRLNNRDLSEEALKTGLPLVDGKLTLELVPRAMRRAGLQGHVTTATLGEIHKDLLPVLILLEDGSTCAVTDRMEDDFRIIRPELDEHTVTYSHDELAALFGGTVIYAGARDVIDGRADDITVPDQGHWLWRNVRANSTGFTEVGLAAALANLLAVVSALFAMQVYDRVIPNFAFSTLWVLAIGVCVAIVFEAMLRTVRSHLMDKIGRSIDMRISAELFEHVMNVQCAARPRSNGAFINQVREVEAVREFFTSTTIGAISDLPFVLLFLFVMWTIGGPLALVLMIAIPVIIGAGFLAQVPLAKLSKNHHKEASIRNGILIEAVSNPETVKAYQGEAGFQRLWEEYNQLLVKNSIKQRSLGSSLTYLATSVQQLSYVFVIVAGVYLVQAGSISVGALIAASILSSRTIAPLGQLSAIFARWQQMKTSLTGLNKVMQLPVDRPRGRQFVSRPALEGSYEFVETKFTYGKDEATVLDIPKLEIEGGDAVALLGNNGAGKSTILKLMSGLYFPSSGNLNLDGTDIRQIDPSDIRRQIGYFPQEISLFFGTLRSNLSFGLGHVSDEEMLAALEFAGAENLVRRHAKGLDRPIGEGGKGLSGGQRQSVGLARLWLRDPRIVLMDEPTAAMDQATETRVINNMENWLAGRTLIVATHRQPILRLVNKALVMRGGKVTAFGPRDEILNKHTGNKRTRTAPRGDATPQLATPVGTTE</sequence>
<evidence type="ECO:0000256" key="6">
    <source>
        <dbReference type="ARBA" id="ARBA00022840"/>
    </source>
</evidence>
<dbReference type="InterPro" id="IPR003593">
    <property type="entry name" value="AAA+_ATPase"/>
</dbReference>
<keyword evidence="8 10" id="KW-0472">Membrane</keyword>
<feature type="transmembrane region" description="Helical" evidence="10">
    <location>
        <begin position="313"/>
        <end position="335"/>
    </location>
</feature>
<dbReference type="Gene3D" id="3.90.70.10">
    <property type="entry name" value="Cysteine proteinases"/>
    <property type="match status" value="1"/>
</dbReference>
<dbReference type="PATRIC" id="fig|472175.3.peg.3396"/>
<keyword evidence="5" id="KW-0547">Nucleotide-binding</keyword>
<gene>
    <name evidence="14" type="ORF">EL18_03398</name>
</gene>
<dbReference type="EMBL" id="JMQM01000003">
    <property type="protein sequence ID" value="KFB08188.1"/>
    <property type="molecule type" value="Genomic_DNA"/>
</dbReference>
<dbReference type="RefSeq" id="WP_051914434.1">
    <property type="nucleotide sequence ID" value="NZ_JMQM01000003.1"/>
</dbReference>
<dbReference type="OrthoDB" id="9787557at2"/>
<dbReference type="InterPro" id="IPR036640">
    <property type="entry name" value="ABC1_TM_sf"/>
</dbReference>
<dbReference type="InterPro" id="IPR003439">
    <property type="entry name" value="ABC_transporter-like_ATP-bd"/>
</dbReference>
<dbReference type="FunFam" id="3.40.50.300:FF:000299">
    <property type="entry name" value="ABC transporter ATP-binding protein/permease"/>
    <property type="match status" value="1"/>
</dbReference>
<evidence type="ECO:0000256" key="9">
    <source>
        <dbReference type="SAM" id="MobiDB-lite"/>
    </source>
</evidence>
<comment type="caution">
    <text evidence="14">The sequence shown here is derived from an EMBL/GenBank/DDBJ whole genome shotgun (WGS) entry which is preliminary data.</text>
</comment>
<dbReference type="GO" id="GO:0005524">
    <property type="term" value="F:ATP binding"/>
    <property type="evidence" value="ECO:0007669"/>
    <property type="project" value="UniProtKB-KW"/>
</dbReference>
<dbReference type="InterPro" id="IPR027417">
    <property type="entry name" value="P-loop_NTPase"/>
</dbReference>
<dbReference type="GO" id="GO:0005886">
    <property type="term" value="C:plasma membrane"/>
    <property type="evidence" value="ECO:0007669"/>
    <property type="project" value="UniProtKB-SubCell"/>
</dbReference>
<keyword evidence="15" id="KW-1185">Reference proteome</keyword>
<feature type="region of interest" description="Disordered" evidence="9">
    <location>
        <begin position="712"/>
        <end position="742"/>
    </location>
</feature>
<dbReference type="PANTHER" id="PTHR24221">
    <property type="entry name" value="ATP-BINDING CASSETTE SUB-FAMILY B"/>
    <property type="match status" value="1"/>
</dbReference>